<dbReference type="InterPro" id="IPR000698">
    <property type="entry name" value="Arrestin"/>
</dbReference>
<feature type="non-terminal residue" evidence="3">
    <location>
        <position position="1"/>
    </location>
</feature>
<dbReference type="GO" id="GO:0002031">
    <property type="term" value="P:G protein-coupled receptor internalization"/>
    <property type="evidence" value="ECO:0007669"/>
    <property type="project" value="TreeGrafter"/>
</dbReference>
<dbReference type="GO" id="GO:0001664">
    <property type="term" value="F:G protein-coupled receptor binding"/>
    <property type="evidence" value="ECO:0007669"/>
    <property type="project" value="TreeGrafter"/>
</dbReference>
<dbReference type="InterPro" id="IPR017864">
    <property type="entry name" value="Arrestin_CS"/>
</dbReference>
<dbReference type="Pfam" id="PF00339">
    <property type="entry name" value="Arrestin_N"/>
    <property type="match status" value="1"/>
</dbReference>
<dbReference type="Proteomes" id="UP000288716">
    <property type="component" value="Unassembled WGS sequence"/>
</dbReference>
<dbReference type="InterPro" id="IPR014752">
    <property type="entry name" value="Arrestin-like_C"/>
</dbReference>
<dbReference type="InterPro" id="IPR011021">
    <property type="entry name" value="Arrestin-like_N"/>
</dbReference>
<dbReference type="GO" id="GO:0005737">
    <property type="term" value="C:cytoplasm"/>
    <property type="evidence" value="ECO:0007669"/>
    <property type="project" value="TreeGrafter"/>
</dbReference>
<reference evidence="3 4" key="1">
    <citation type="journal article" date="2018" name="Gigascience">
        <title>Genomes of trombidid mites reveal novel predicted allergens and laterally-transferred genes associated with secondary metabolism.</title>
        <authorList>
            <person name="Dong X."/>
            <person name="Chaisiri K."/>
            <person name="Xia D."/>
            <person name="Armstrong S.D."/>
            <person name="Fang Y."/>
            <person name="Donnelly M.J."/>
            <person name="Kadowaki T."/>
            <person name="McGarry J.W."/>
            <person name="Darby A.C."/>
            <person name="Makepeace B.L."/>
        </authorList>
    </citation>
    <scope>NUCLEOTIDE SEQUENCE [LARGE SCALE GENOMIC DNA]</scope>
    <source>
        <strain evidence="3">UoL-UT</strain>
    </source>
</reference>
<dbReference type="STRING" id="299467.A0A443SJF6"/>
<dbReference type="InterPro" id="IPR014753">
    <property type="entry name" value="Arrestin_N"/>
</dbReference>
<evidence type="ECO:0000259" key="2">
    <source>
        <dbReference type="SMART" id="SM01017"/>
    </source>
</evidence>
<dbReference type="InterPro" id="IPR014756">
    <property type="entry name" value="Ig_E-set"/>
</dbReference>
<dbReference type="OrthoDB" id="298939at2759"/>
<evidence type="ECO:0000313" key="3">
    <source>
        <dbReference type="EMBL" id="RWS27659.1"/>
    </source>
</evidence>
<dbReference type="PANTHER" id="PTHR11792">
    <property type="entry name" value="ARRESTIN"/>
    <property type="match status" value="1"/>
</dbReference>
<dbReference type="Pfam" id="PF02752">
    <property type="entry name" value="Arrestin_C"/>
    <property type="match status" value="1"/>
</dbReference>
<dbReference type="PANTHER" id="PTHR11792:SF16">
    <property type="entry name" value="PHOSRESTIN-2"/>
    <property type="match status" value="1"/>
</dbReference>
<dbReference type="VEuPathDB" id="VectorBase:LDEU004378"/>
<dbReference type="PROSITE" id="PS00295">
    <property type="entry name" value="ARRESTINS"/>
    <property type="match status" value="1"/>
</dbReference>
<dbReference type="Gene3D" id="2.60.40.640">
    <property type="match status" value="1"/>
</dbReference>
<proteinExistence type="inferred from homology"/>
<dbReference type="SUPFAM" id="SSF81296">
    <property type="entry name" value="E set domains"/>
    <property type="match status" value="2"/>
</dbReference>
<feature type="domain" description="Arrestin C-terminal-like" evidence="2">
    <location>
        <begin position="172"/>
        <end position="336"/>
    </location>
</feature>
<dbReference type="SMART" id="SM01017">
    <property type="entry name" value="Arrestin_C"/>
    <property type="match status" value="1"/>
</dbReference>
<dbReference type="AlphaFoldDB" id="A0A443SJF6"/>
<comment type="caution">
    <text evidence="3">The sequence shown here is derived from an EMBL/GenBank/DDBJ whole genome shotgun (WGS) entry which is preliminary data.</text>
</comment>
<evidence type="ECO:0000313" key="4">
    <source>
        <dbReference type="Proteomes" id="UP000288716"/>
    </source>
</evidence>
<accession>A0A443SJF6</accession>
<dbReference type="GO" id="GO:0007165">
    <property type="term" value="P:signal transduction"/>
    <property type="evidence" value="ECO:0007669"/>
    <property type="project" value="InterPro"/>
</dbReference>
<gene>
    <name evidence="3" type="ORF">B4U80_06014</name>
</gene>
<organism evidence="3 4">
    <name type="scientific">Leptotrombidium deliense</name>
    <dbReference type="NCBI Taxonomy" id="299467"/>
    <lineage>
        <taxon>Eukaryota</taxon>
        <taxon>Metazoa</taxon>
        <taxon>Ecdysozoa</taxon>
        <taxon>Arthropoda</taxon>
        <taxon>Chelicerata</taxon>
        <taxon>Arachnida</taxon>
        <taxon>Acari</taxon>
        <taxon>Acariformes</taxon>
        <taxon>Trombidiformes</taxon>
        <taxon>Prostigmata</taxon>
        <taxon>Anystina</taxon>
        <taxon>Parasitengona</taxon>
        <taxon>Trombiculoidea</taxon>
        <taxon>Trombiculidae</taxon>
        <taxon>Leptotrombidium</taxon>
    </lineage>
</organism>
<protein>
    <submittedName>
        <fullName evidence="3">Arrestin-like protein</fullName>
    </submittedName>
</protein>
<keyword evidence="4" id="KW-1185">Reference proteome</keyword>
<sequence length="344" mass="38893">ITLFVDKREVIDYLSHIDPIEGVIVFDDEYIKNRIIAQVKVSFRYGKEEDEVMGLHFSKELFLVSQIIYPSNEQSKMSKLQKKLLEKHVGKNAVPFRLQLDSNAPQSVILNSFGEGKQCGIQYTVRVFASHQDDDKPLKMSNIEMSFRKVQWTPVGQGKQPYCVIRKDFLFSPGELELEATLDKPLYFHGENIAVSVSIRNFSKKSVKRINVTVVQNVDVSMFTSGHYNIALTSTDIQEGCPIEPGSSLQKTVILETTPEEYKHRRGVAVEGDILKETLRLASSTLHIEKQKPTEKSTTDTFGIHVSYSVKVKVMLGAVAGELVGELPFLLMSQNSQYSKKQKE</sequence>
<dbReference type="Gene3D" id="2.60.40.840">
    <property type="match status" value="1"/>
</dbReference>
<evidence type="ECO:0000256" key="1">
    <source>
        <dbReference type="ARBA" id="ARBA00005298"/>
    </source>
</evidence>
<comment type="similarity">
    <text evidence="1">Belongs to the arrestin family.</text>
</comment>
<dbReference type="PRINTS" id="PR00309">
    <property type="entry name" value="ARRESTIN"/>
</dbReference>
<dbReference type="EMBL" id="NCKV01001853">
    <property type="protein sequence ID" value="RWS27659.1"/>
    <property type="molecule type" value="Genomic_DNA"/>
</dbReference>
<name>A0A443SJF6_9ACAR</name>
<dbReference type="InterPro" id="IPR011022">
    <property type="entry name" value="Arrestin_C-like"/>
</dbReference>